<sequence length="183" mass="21000">MEKAKDNHPLATFEQLFHVYHARLHYYAFTMLKDPDAADDVVQLVFKKLWEKRDELLMEGAIKGYLYKATHNLCLNYIRDNKIRKQHTSAATAHTVNVESNTKDKVITGELTSLIHQVMGDLPPQCRLVFVKSRMEGKKYADIAREMDISVKTVEAQIGKALKIFRARLADYLVVILIIGILI</sequence>
<protein>
    <submittedName>
        <fullName evidence="7">RNA polymerase sigma-70 factor, ECF subfamily</fullName>
    </submittedName>
</protein>
<dbReference type="Gene3D" id="1.10.10.10">
    <property type="entry name" value="Winged helix-like DNA-binding domain superfamily/Winged helix DNA-binding domain"/>
    <property type="match status" value="1"/>
</dbReference>
<dbReference type="GO" id="GO:0006352">
    <property type="term" value="P:DNA-templated transcription initiation"/>
    <property type="evidence" value="ECO:0007669"/>
    <property type="project" value="InterPro"/>
</dbReference>
<evidence type="ECO:0000256" key="1">
    <source>
        <dbReference type="ARBA" id="ARBA00010641"/>
    </source>
</evidence>
<reference evidence="8" key="1">
    <citation type="submission" date="2016-10" db="EMBL/GenBank/DDBJ databases">
        <authorList>
            <person name="Varghese N."/>
            <person name="Submissions S."/>
        </authorList>
    </citation>
    <scope>NUCLEOTIDE SEQUENCE [LARGE SCALE GENOMIC DNA]</scope>
    <source>
        <strain evidence="8">DSM 23920</strain>
    </source>
</reference>
<evidence type="ECO:0000256" key="3">
    <source>
        <dbReference type="ARBA" id="ARBA00023082"/>
    </source>
</evidence>
<feature type="domain" description="RNA polymerase sigma-70 region 2" evidence="5">
    <location>
        <begin position="16"/>
        <end position="82"/>
    </location>
</feature>
<keyword evidence="4" id="KW-0804">Transcription</keyword>
<evidence type="ECO:0000259" key="5">
    <source>
        <dbReference type="Pfam" id="PF04542"/>
    </source>
</evidence>
<dbReference type="InterPro" id="IPR036388">
    <property type="entry name" value="WH-like_DNA-bd_sf"/>
</dbReference>
<keyword evidence="2" id="KW-0805">Transcription regulation</keyword>
<dbReference type="GO" id="GO:0003677">
    <property type="term" value="F:DNA binding"/>
    <property type="evidence" value="ECO:0007669"/>
    <property type="project" value="InterPro"/>
</dbReference>
<dbReference type="Pfam" id="PF04542">
    <property type="entry name" value="Sigma70_r2"/>
    <property type="match status" value="1"/>
</dbReference>
<proteinExistence type="inferred from homology"/>
<dbReference type="SUPFAM" id="SSF88659">
    <property type="entry name" value="Sigma3 and sigma4 domains of RNA polymerase sigma factors"/>
    <property type="match status" value="1"/>
</dbReference>
<keyword evidence="3" id="KW-0731">Sigma factor</keyword>
<organism evidence="7 8">
    <name type="scientific">Chitinophaga terrae</name>
    <name type="common">ex Kim and Jung 2007</name>
    <dbReference type="NCBI Taxonomy" id="408074"/>
    <lineage>
        <taxon>Bacteria</taxon>
        <taxon>Pseudomonadati</taxon>
        <taxon>Bacteroidota</taxon>
        <taxon>Chitinophagia</taxon>
        <taxon>Chitinophagales</taxon>
        <taxon>Chitinophagaceae</taxon>
        <taxon>Chitinophaga</taxon>
    </lineage>
</organism>
<dbReference type="RefSeq" id="WP_168927745.1">
    <property type="nucleotide sequence ID" value="NZ_BKAT01000005.1"/>
</dbReference>
<dbReference type="NCBIfam" id="TIGR02937">
    <property type="entry name" value="sigma70-ECF"/>
    <property type="match status" value="1"/>
</dbReference>
<dbReference type="InterPro" id="IPR039425">
    <property type="entry name" value="RNA_pol_sigma-70-like"/>
</dbReference>
<dbReference type="InterPro" id="IPR014327">
    <property type="entry name" value="RNA_pol_sigma70_bacteroid"/>
</dbReference>
<dbReference type="AlphaFoldDB" id="A0A1H3ZIW2"/>
<dbReference type="EMBL" id="FNRL01000004">
    <property type="protein sequence ID" value="SEA23184.1"/>
    <property type="molecule type" value="Genomic_DNA"/>
</dbReference>
<dbReference type="Proteomes" id="UP000199656">
    <property type="component" value="Unassembled WGS sequence"/>
</dbReference>
<evidence type="ECO:0000313" key="7">
    <source>
        <dbReference type="EMBL" id="SEA23184.1"/>
    </source>
</evidence>
<dbReference type="PANTHER" id="PTHR43133">
    <property type="entry name" value="RNA POLYMERASE ECF-TYPE SIGMA FACTO"/>
    <property type="match status" value="1"/>
</dbReference>
<feature type="domain" description="RNA polymerase sigma factor 70 region 4 type 2" evidence="6">
    <location>
        <begin position="114"/>
        <end position="163"/>
    </location>
</feature>
<name>A0A1H3ZIW2_9BACT</name>
<evidence type="ECO:0000256" key="2">
    <source>
        <dbReference type="ARBA" id="ARBA00023015"/>
    </source>
</evidence>
<dbReference type="Pfam" id="PF08281">
    <property type="entry name" value="Sigma70_r4_2"/>
    <property type="match status" value="1"/>
</dbReference>
<comment type="similarity">
    <text evidence="1">Belongs to the sigma-70 factor family. ECF subfamily.</text>
</comment>
<dbReference type="InterPro" id="IPR007627">
    <property type="entry name" value="RNA_pol_sigma70_r2"/>
</dbReference>
<dbReference type="GO" id="GO:0016987">
    <property type="term" value="F:sigma factor activity"/>
    <property type="evidence" value="ECO:0007669"/>
    <property type="project" value="UniProtKB-KW"/>
</dbReference>
<dbReference type="NCBIfam" id="TIGR02985">
    <property type="entry name" value="Sig70_bacteroi1"/>
    <property type="match status" value="1"/>
</dbReference>
<dbReference type="STRING" id="408074.SAMN05660909_01227"/>
<dbReference type="Gene3D" id="1.10.1740.10">
    <property type="match status" value="1"/>
</dbReference>
<dbReference type="InterPro" id="IPR014284">
    <property type="entry name" value="RNA_pol_sigma-70_dom"/>
</dbReference>
<dbReference type="InterPro" id="IPR013249">
    <property type="entry name" value="RNA_pol_sigma70_r4_t2"/>
</dbReference>
<evidence type="ECO:0000313" key="8">
    <source>
        <dbReference type="Proteomes" id="UP000199656"/>
    </source>
</evidence>
<evidence type="ECO:0000256" key="4">
    <source>
        <dbReference type="ARBA" id="ARBA00023163"/>
    </source>
</evidence>
<dbReference type="SUPFAM" id="SSF88946">
    <property type="entry name" value="Sigma2 domain of RNA polymerase sigma factors"/>
    <property type="match status" value="1"/>
</dbReference>
<evidence type="ECO:0000259" key="6">
    <source>
        <dbReference type="Pfam" id="PF08281"/>
    </source>
</evidence>
<dbReference type="InterPro" id="IPR013324">
    <property type="entry name" value="RNA_pol_sigma_r3/r4-like"/>
</dbReference>
<dbReference type="InterPro" id="IPR013325">
    <property type="entry name" value="RNA_pol_sigma_r2"/>
</dbReference>
<accession>A0A1H3ZIW2</accession>
<gene>
    <name evidence="7" type="ORF">SAMN05660909_01227</name>
</gene>
<dbReference type="PANTHER" id="PTHR43133:SF46">
    <property type="entry name" value="RNA POLYMERASE SIGMA-70 FACTOR ECF SUBFAMILY"/>
    <property type="match status" value="1"/>
</dbReference>
<keyword evidence="8" id="KW-1185">Reference proteome</keyword>